<feature type="domain" description="Polymerase/histidinol phosphatase N-terminal" evidence="10">
    <location>
        <begin position="6"/>
        <end position="73"/>
    </location>
</feature>
<sequence length="1177" mass="130948">MEPAFIHLRVHSEYSLVDGLVRVKPLVAKLAEMGMPAVALTDQCNMFALVRFYQAALGAGVKPITGVDVWIRNPEDANTPFRLLLLVQNQVGYNNLTCLVSRSYREGQHLGRPMLEREWLEGNADGLIALSGGREGDLGRALLAGNEEKAQRLLAGWLGLFGDRYYLELTRTGRPEEEACLHAGVALAEKFDVPVVATNDVRFLSPEDFEAHEVRVCIHDGRTLDDPRRPRLYNEQQYLRSPEEMQALFSDIPEALENTVEIARRCTIELTLGKNYLPDFPIPEGMTINEYFAAESQKGLEWRLEQIFDTTAAEFSNQRKVYDERLQIELGVINNMGFPGYFLIVADFIQWAKDNDIPVGPGRGSGAGSLAAYALKITDLDPIEHELLFERFLNPERVSMPDFDVDFCMDKRDRVIDYVARTYGRDSVSQIITYGSMAAKAVVRDVGRVLGHPYGFTDRVAKMVPFEIGMTLKKALEESEDLKQAYETDEEVTELIKMARKLEGCARNAGKHAGGVVIAPGLLTDFTPLYCEASGEGLVTQFDKDDVEKVGLVKFDFLGLRTLTIVDWALKTVNAGRAATGEEPIDITAIDMADKAAFKLLLSAETTAVFQLESRGMKELVKKLKPDCFDDITALVALFRPGPLQSGMVDNFIARKHGKEKISYPDANYQHESLKPILDATYGVILYQEQVMQIAQVLAGYSLGGADMLRRAMGKKKPEEMAKQRAVFKEGAEKNGVDPDLAMKIFDLVEKFAGYGFNKSHSAAYALVSYQTMWLKAHYPAAFMAAVCSADMDNTDKVVPLIEECRRMKLKVEPPQVNISEYKFTIDGENKVVYGLGAIKGVGESAIECIIQERKDNGAFKDIFEYCRRIDLKRVNRRVLESLVRAGALDGLGANRATLMMQLPLALKMAEQHHEDLARGQNDLFGMGDPQPATANEPQVVPDDVEEWEDEQRLQGEKETLGLYLTGHPIDRYEAELRQIAGTSIADLSLDSGSGNGGGGRRRGVPVVVAGLVVQTSHRQTQRGYMGTLLLDDRSGRIEATLFNETYESYRDLLATDRILVVSGSLNYDEYRGGLSIRVDNVLAFEQARALYAGHLGLDVQLNGSDAGSFCHELQQLLSPFTGGTTGIKLHYRSARAEGDIVLGQEWRVNPVDELLRRLERFLGKGSVSVVYNKRSR</sequence>
<dbReference type="FunFam" id="1.10.10.1600:FF:000001">
    <property type="entry name" value="DNA polymerase III subunit alpha"/>
    <property type="match status" value="1"/>
</dbReference>
<dbReference type="Pfam" id="PF20914">
    <property type="entry name" value="DNA_pol_IIIA_C"/>
    <property type="match status" value="1"/>
</dbReference>
<keyword evidence="5" id="KW-0808">Transferase</keyword>
<dbReference type="GO" id="GO:0003676">
    <property type="term" value="F:nucleic acid binding"/>
    <property type="evidence" value="ECO:0007669"/>
    <property type="project" value="InterPro"/>
</dbReference>
<evidence type="ECO:0000313" key="12">
    <source>
        <dbReference type="Proteomes" id="UP000255508"/>
    </source>
</evidence>
<dbReference type="InterPro" id="IPR004013">
    <property type="entry name" value="PHP_dom"/>
</dbReference>
<dbReference type="EMBL" id="QFXD01000169">
    <property type="protein sequence ID" value="RDH90361.1"/>
    <property type="molecule type" value="Genomic_DNA"/>
</dbReference>
<dbReference type="CDD" id="cd04485">
    <property type="entry name" value="DnaE_OBF"/>
    <property type="match status" value="1"/>
</dbReference>
<dbReference type="PANTHER" id="PTHR32294">
    <property type="entry name" value="DNA POLYMERASE III SUBUNIT ALPHA"/>
    <property type="match status" value="1"/>
</dbReference>
<dbReference type="Gene3D" id="3.20.20.140">
    <property type="entry name" value="Metal-dependent hydrolases"/>
    <property type="match status" value="1"/>
</dbReference>
<dbReference type="GO" id="GO:0003887">
    <property type="term" value="F:DNA-directed DNA polymerase activity"/>
    <property type="evidence" value="ECO:0007669"/>
    <property type="project" value="UniProtKB-KW"/>
</dbReference>
<dbReference type="Pfam" id="PF14579">
    <property type="entry name" value="HHH_6"/>
    <property type="match status" value="1"/>
</dbReference>
<dbReference type="InterPro" id="IPR004805">
    <property type="entry name" value="DnaE2/DnaE/PolC"/>
</dbReference>
<dbReference type="Gene3D" id="2.40.50.140">
    <property type="entry name" value="Nucleic acid-binding proteins"/>
    <property type="match status" value="1"/>
</dbReference>
<dbReference type="InterPro" id="IPR012340">
    <property type="entry name" value="NA-bd_OB-fold"/>
</dbReference>
<dbReference type="InterPro" id="IPR011708">
    <property type="entry name" value="DNA_pol3_alpha_NTPase_dom"/>
</dbReference>
<dbReference type="Gene3D" id="1.10.10.1600">
    <property type="entry name" value="Bacterial DNA polymerase III alpha subunit, thumb domain"/>
    <property type="match status" value="1"/>
</dbReference>
<dbReference type="NCBIfam" id="TIGR00594">
    <property type="entry name" value="polc"/>
    <property type="match status" value="1"/>
</dbReference>
<dbReference type="GO" id="GO:0006260">
    <property type="term" value="P:DNA replication"/>
    <property type="evidence" value="ECO:0007669"/>
    <property type="project" value="UniProtKB-KW"/>
</dbReference>
<dbReference type="InterPro" id="IPR029460">
    <property type="entry name" value="DNAPol_HHH"/>
</dbReference>
<dbReference type="Proteomes" id="UP000255508">
    <property type="component" value="Unassembled WGS sequence"/>
</dbReference>
<dbReference type="InterPro" id="IPR049821">
    <property type="entry name" value="PolIIIA_DnaE1_PHP"/>
</dbReference>
<dbReference type="PANTHER" id="PTHR32294:SF0">
    <property type="entry name" value="DNA POLYMERASE III SUBUNIT ALPHA"/>
    <property type="match status" value="1"/>
</dbReference>
<proteinExistence type="predicted"/>
<dbReference type="CDD" id="cd07433">
    <property type="entry name" value="PHP_PolIIIA_DnaE1"/>
    <property type="match status" value="1"/>
</dbReference>
<evidence type="ECO:0000259" key="10">
    <source>
        <dbReference type="SMART" id="SM00481"/>
    </source>
</evidence>
<dbReference type="Pfam" id="PF01336">
    <property type="entry name" value="tRNA_anti-codon"/>
    <property type="match status" value="1"/>
</dbReference>
<dbReference type="InterPro" id="IPR048472">
    <property type="entry name" value="DNA_pol_IIIA_C"/>
</dbReference>
<dbReference type="EC" id="2.7.7.7" evidence="2"/>
<evidence type="ECO:0000256" key="1">
    <source>
        <dbReference type="ARBA" id="ARBA00004496"/>
    </source>
</evidence>
<dbReference type="FunFam" id="1.10.150.870:FF:000001">
    <property type="entry name" value="DNA polymerase III subunit alpha"/>
    <property type="match status" value="1"/>
</dbReference>
<gene>
    <name evidence="11" type="ORF">DIZ79_09390</name>
</gene>
<evidence type="ECO:0000256" key="2">
    <source>
        <dbReference type="ARBA" id="ARBA00012417"/>
    </source>
</evidence>
<keyword evidence="8" id="KW-0239">DNA-directed DNA polymerase</keyword>
<dbReference type="Pfam" id="PF07733">
    <property type="entry name" value="DNA_pol3_alpha"/>
    <property type="match status" value="1"/>
</dbReference>
<keyword evidence="7" id="KW-0235">DNA replication</keyword>
<evidence type="ECO:0000256" key="9">
    <source>
        <dbReference type="ARBA" id="ARBA00049244"/>
    </source>
</evidence>
<reference evidence="11 12" key="1">
    <citation type="journal article" date="2018" name="ISME J.">
        <title>Endosymbiont genomes yield clues of tubeworm success.</title>
        <authorList>
            <person name="Li Y."/>
            <person name="Liles M.R."/>
            <person name="Halanych K.M."/>
        </authorList>
    </citation>
    <scope>NUCLEOTIDE SEQUENCE [LARGE SCALE GENOMIC DNA]</scope>
    <source>
        <strain evidence="11">A1422</strain>
    </source>
</reference>
<accession>A0A370DWQ4</accession>
<dbReference type="GO" id="GO:0008408">
    <property type="term" value="F:3'-5' exonuclease activity"/>
    <property type="evidence" value="ECO:0007669"/>
    <property type="project" value="InterPro"/>
</dbReference>
<dbReference type="AlphaFoldDB" id="A0A370DWQ4"/>
<evidence type="ECO:0000256" key="6">
    <source>
        <dbReference type="ARBA" id="ARBA00022695"/>
    </source>
</evidence>
<evidence type="ECO:0000256" key="5">
    <source>
        <dbReference type="ARBA" id="ARBA00022679"/>
    </source>
</evidence>
<dbReference type="NCBIfam" id="NF004226">
    <property type="entry name" value="PRK05673.1"/>
    <property type="match status" value="1"/>
</dbReference>
<comment type="caution">
    <text evidence="11">The sequence shown here is derived from an EMBL/GenBank/DDBJ whole genome shotgun (WGS) entry which is preliminary data.</text>
</comment>
<evidence type="ECO:0000313" key="11">
    <source>
        <dbReference type="EMBL" id="RDH90361.1"/>
    </source>
</evidence>
<dbReference type="SUPFAM" id="SSF89550">
    <property type="entry name" value="PHP domain-like"/>
    <property type="match status" value="1"/>
</dbReference>
<dbReference type="InterPro" id="IPR004365">
    <property type="entry name" value="NA-bd_OB_tRNA"/>
</dbReference>
<evidence type="ECO:0000256" key="4">
    <source>
        <dbReference type="ARBA" id="ARBA00022490"/>
    </source>
</evidence>
<dbReference type="Pfam" id="PF17657">
    <property type="entry name" value="DNA_pol3_finger"/>
    <property type="match status" value="1"/>
</dbReference>
<name>A0A370DWQ4_9GAMM</name>
<comment type="catalytic activity">
    <reaction evidence="9">
        <text>DNA(n) + a 2'-deoxyribonucleoside 5'-triphosphate = DNA(n+1) + diphosphate</text>
        <dbReference type="Rhea" id="RHEA:22508"/>
        <dbReference type="Rhea" id="RHEA-COMP:17339"/>
        <dbReference type="Rhea" id="RHEA-COMP:17340"/>
        <dbReference type="ChEBI" id="CHEBI:33019"/>
        <dbReference type="ChEBI" id="CHEBI:61560"/>
        <dbReference type="ChEBI" id="CHEBI:173112"/>
        <dbReference type="EC" id="2.7.7.7"/>
    </reaction>
</comment>
<dbReference type="InterPro" id="IPR040982">
    <property type="entry name" value="DNA_pol3_finger"/>
</dbReference>
<dbReference type="InterPro" id="IPR041931">
    <property type="entry name" value="DNA_pol3_alpha_thumb_dom"/>
</dbReference>
<evidence type="ECO:0000256" key="3">
    <source>
        <dbReference type="ARBA" id="ARBA00019114"/>
    </source>
</evidence>
<dbReference type="InterPro" id="IPR016195">
    <property type="entry name" value="Pol/histidinol_Pase-like"/>
</dbReference>
<evidence type="ECO:0000256" key="7">
    <source>
        <dbReference type="ARBA" id="ARBA00022705"/>
    </source>
</evidence>
<keyword evidence="4" id="KW-0963">Cytoplasm</keyword>
<dbReference type="InterPro" id="IPR003141">
    <property type="entry name" value="Pol/His_phosphatase_N"/>
</dbReference>
<keyword evidence="6" id="KW-0548">Nucleotidyltransferase</keyword>
<organism evidence="11 12">
    <name type="scientific">endosymbiont of Lamellibrachia luymesi</name>
    <dbReference type="NCBI Taxonomy" id="2200907"/>
    <lineage>
        <taxon>Bacteria</taxon>
        <taxon>Pseudomonadati</taxon>
        <taxon>Pseudomonadota</taxon>
        <taxon>Gammaproteobacteria</taxon>
        <taxon>sulfur-oxidizing symbionts</taxon>
    </lineage>
</organism>
<dbReference type="Pfam" id="PF02811">
    <property type="entry name" value="PHP"/>
    <property type="match status" value="1"/>
</dbReference>
<comment type="subcellular location">
    <subcellularLocation>
        <location evidence="1">Cytoplasm</location>
    </subcellularLocation>
</comment>
<evidence type="ECO:0000256" key="8">
    <source>
        <dbReference type="ARBA" id="ARBA00022932"/>
    </source>
</evidence>
<protein>
    <recommendedName>
        <fullName evidence="3">DNA polymerase III subunit alpha</fullName>
        <ecNumber evidence="2">2.7.7.7</ecNumber>
    </recommendedName>
</protein>
<dbReference type="SMART" id="SM00481">
    <property type="entry name" value="POLIIIAc"/>
    <property type="match status" value="1"/>
</dbReference>
<dbReference type="GO" id="GO:0005737">
    <property type="term" value="C:cytoplasm"/>
    <property type="evidence" value="ECO:0007669"/>
    <property type="project" value="UniProtKB-SubCell"/>
</dbReference>
<dbReference type="Gene3D" id="1.10.150.870">
    <property type="match status" value="1"/>
</dbReference>